<reference evidence="2" key="1">
    <citation type="journal article" date="2015" name="Nat. Genet.">
        <title>The genome and transcriptome of the zoonotic hookworm Ancylostoma ceylanicum identify infection-specific gene families.</title>
        <authorList>
            <person name="Schwarz E.M."/>
            <person name="Hu Y."/>
            <person name="Antoshechkin I."/>
            <person name="Miller M.M."/>
            <person name="Sternberg P.W."/>
            <person name="Aroian R.V."/>
        </authorList>
    </citation>
    <scope>NUCLEOTIDE SEQUENCE</scope>
    <source>
        <strain evidence="2">HY135</strain>
    </source>
</reference>
<dbReference type="AlphaFoldDB" id="A0A016RT88"/>
<organism evidence="1 2">
    <name type="scientific">Ancylostoma ceylanicum</name>
    <dbReference type="NCBI Taxonomy" id="53326"/>
    <lineage>
        <taxon>Eukaryota</taxon>
        <taxon>Metazoa</taxon>
        <taxon>Ecdysozoa</taxon>
        <taxon>Nematoda</taxon>
        <taxon>Chromadorea</taxon>
        <taxon>Rhabditida</taxon>
        <taxon>Rhabditina</taxon>
        <taxon>Rhabditomorpha</taxon>
        <taxon>Strongyloidea</taxon>
        <taxon>Ancylostomatidae</taxon>
        <taxon>Ancylostomatinae</taxon>
        <taxon>Ancylostoma</taxon>
    </lineage>
</organism>
<gene>
    <name evidence="1" type="primary">Acey_s0389.g511</name>
    <name evidence="1" type="ORF">Y032_0389g511</name>
</gene>
<accession>A0A016RT88</accession>
<evidence type="ECO:0000313" key="2">
    <source>
        <dbReference type="Proteomes" id="UP000024635"/>
    </source>
</evidence>
<evidence type="ECO:0000313" key="1">
    <source>
        <dbReference type="EMBL" id="EYB81204.1"/>
    </source>
</evidence>
<sequence length="81" mass="9068">MGLLKVLNTDTVFNLHGNQILIGLLQVYARYSVPNIPRESPQLVCDADDDTNITFSKLPLSCRNGQFIPLFYCSVTIVSHK</sequence>
<dbReference type="Proteomes" id="UP000024635">
    <property type="component" value="Unassembled WGS sequence"/>
</dbReference>
<comment type="caution">
    <text evidence="1">The sequence shown here is derived from an EMBL/GenBank/DDBJ whole genome shotgun (WGS) entry which is preliminary data.</text>
</comment>
<protein>
    <submittedName>
        <fullName evidence="1">Uncharacterized protein</fullName>
    </submittedName>
</protein>
<dbReference type="EMBL" id="JARK01001725">
    <property type="protein sequence ID" value="EYB81204.1"/>
    <property type="molecule type" value="Genomic_DNA"/>
</dbReference>
<name>A0A016RT88_9BILA</name>
<proteinExistence type="predicted"/>
<keyword evidence="2" id="KW-1185">Reference proteome</keyword>